<sequence>MSGAEDIVLTPAQRDVLRRMAEDPRLRFKAVGSEDWAALEFRSDLCAMWLAWRDEKTKQWRVTAAGQAALRRKGAPV</sequence>
<protein>
    <submittedName>
        <fullName evidence="1">Uncharacterized protein</fullName>
    </submittedName>
</protein>
<gene>
    <name evidence="1" type="ORF">JYK14_24500</name>
</gene>
<comment type="caution">
    <text evidence="1">The sequence shown here is derived from an EMBL/GenBank/DDBJ whole genome shotgun (WGS) entry which is preliminary data.</text>
</comment>
<accession>A0ABT1DBI1</accession>
<evidence type="ECO:0000313" key="2">
    <source>
        <dbReference type="Proteomes" id="UP001523392"/>
    </source>
</evidence>
<name>A0ABT1DBI1_9PROT</name>
<keyword evidence="2" id="KW-1185">Reference proteome</keyword>
<dbReference type="EMBL" id="JAFIRR010000185">
    <property type="protein sequence ID" value="MCO6419296.1"/>
    <property type="molecule type" value="Genomic_DNA"/>
</dbReference>
<dbReference type="RefSeq" id="WP_252955913.1">
    <property type="nucleotide sequence ID" value="NZ_JAFIRR010000185.1"/>
</dbReference>
<proteinExistence type="predicted"/>
<organism evidence="1 2">
    <name type="scientific">Siccirubricoccus soli</name>
    <dbReference type="NCBI Taxonomy" id="2899147"/>
    <lineage>
        <taxon>Bacteria</taxon>
        <taxon>Pseudomonadati</taxon>
        <taxon>Pseudomonadota</taxon>
        <taxon>Alphaproteobacteria</taxon>
        <taxon>Acetobacterales</taxon>
        <taxon>Roseomonadaceae</taxon>
        <taxon>Siccirubricoccus</taxon>
    </lineage>
</organism>
<evidence type="ECO:0000313" key="1">
    <source>
        <dbReference type="EMBL" id="MCO6419296.1"/>
    </source>
</evidence>
<dbReference type="Proteomes" id="UP001523392">
    <property type="component" value="Unassembled WGS sequence"/>
</dbReference>
<reference evidence="1 2" key="1">
    <citation type="submission" date="2021-12" db="EMBL/GenBank/DDBJ databases">
        <title>Siccirubricoccus leaddurans sp. nov., a high concentration Zn2+ tolerance bacterium.</title>
        <authorList>
            <person name="Cao Y."/>
        </authorList>
    </citation>
    <scope>NUCLEOTIDE SEQUENCE [LARGE SCALE GENOMIC DNA]</scope>
    <source>
        <strain evidence="1 2">KC 17139</strain>
    </source>
</reference>